<gene>
    <name evidence="1" type="ORF">PLEPLA_LOCUS43533</name>
</gene>
<evidence type="ECO:0000313" key="1">
    <source>
        <dbReference type="EMBL" id="CAB1455752.1"/>
    </source>
</evidence>
<accession>A0A9N7VML7</accession>
<evidence type="ECO:0000313" key="2">
    <source>
        <dbReference type="Proteomes" id="UP001153269"/>
    </source>
</evidence>
<sequence length="335" mass="37384">MCDGITTNDFQMAVCENYFQMGVGGFRPYPRFPYMFDFSSGGGKTKQRELEARRRSGSLVTISNSRRSCEGDFCSQIGCDHVGLPSNQRATSGTFPPTVNAWLVVSRPRRSSWLFCFGRFSGSPASALHILKGKQSRDYVVSSRRARQDAGRLLLGRVLVNSCQRMTMRCSMERLCSCGHILEDWVVGGWMEDKLQKVTDHSSDVGEKCQPYGQSDYAEGSTNTWRRVFQITVDKQLDLFLRLKAVPPKTHFFRQLLLNSRFGRSSRVDALRACGARCGLGSGGAALCQNQVVHVLMLHGPCPMSIPERAIAQNHGDYVVAEDAETPRIRLFDAS</sequence>
<protein>
    <submittedName>
        <fullName evidence="1">Uncharacterized protein</fullName>
    </submittedName>
</protein>
<comment type="caution">
    <text evidence="1">The sequence shown here is derived from an EMBL/GenBank/DDBJ whole genome shotgun (WGS) entry which is preliminary data.</text>
</comment>
<keyword evidence="2" id="KW-1185">Reference proteome</keyword>
<dbReference type="AlphaFoldDB" id="A0A9N7VML7"/>
<dbReference type="Proteomes" id="UP001153269">
    <property type="component" value="Unassembled WGS sequence"/>
</dbReference>
<organism evidence="1 2">
    <name type="scientific">Pleuronectes platessa</name>
    <name type="common">European plaice</name>
    <dbReference type="NCBI Taxonomy" id="8262"/>
    <lineage>
        <taxon>Eukaryota</taxon>
        <taxon>Metazoa</taxon>
        <taxon>Chordata</taxon>
        <taxon>Craniata</taxon>
        <taxon>Vertebrata</taxon>
        <taxon>Euteleostomi</taxon>
        <taxon>Actinopterygii</taxon>
        <taxon>Neopterygii</taxon>
        <taxon>Teleostei</taxon>
        <taxon>Neoteleostei</taxon>
        <taxon>Acanthomorphata</taxon>
        <taxon>Carangaria</taxon>
        <taxon>Pleuronectiformes</taxon>
        <taxon>Pleuronectoidei</taxon>
        <taxon>Pleuronectidae</taxon>
        <taxon>Pleuronectes</taxon>
    </lineage>
</organism>
<dbReference type="EMBL" id="CADEAL010004269">
    <property type="protein sequence ID" value="CAB1455752.1"/>
    <property type="molecule type" value="Genomic_DNA"/>
</dbReference>
<name>A0A9N7VML7_PLEPL</name>
<reference evidence="1" key="1">
    <citation type="submission" date="2020-03" db="EMBL/GenBank/DDBJ databases">
        <authorList>
            <person name="Weist P."/>
        </authorList>
    </citation>
    <scope>NUCLEOTIDE SEQUENCE</scope>
</reference>
<proteinExistence type="predicted"/>